<dbReference type="HOGENOM" id="CLU_037990_16_1_9"/>
<protein>
    <recommendedName>
        <fullName evidence="3">Methyltransferase type 11</fullName>
    </recommendedName>
</protein>
<accession>W8TQ15</accession>
<organism evidence="1 2">
    <name type="scientific">Peptoclostridium acidaminophilum DSM 3953</name>
    <dbReference type="NCBI Taxonomy" id="1286171"/>
    <lineage>
        <taxon>Bacteria</taxon>
        <taxon>Bacillati</taxon>
        <taxon>Bacillota</taxon>
        <taxon>Clostridia</taxon>
        <taxon>Peptostreptococcales</taxon>
        <taxon>Peptoclostridiaceae</taxon>
        <taxon>Peptoclostridium</taxon>
    </lineage>
</organism>
<evidence type="ECO:0000313" key="1">
    <source>
        <dbReference type="EMBL" id="AHM58182.1"/>
    </source>
</evidence>
<dbReference type="RefSeq" id="WP_025437018.1">
    <property type="nucleotide sequence ID" value="NZ_CP007453.1"/>
</dbReference>
<dbReference type="AlphaFoldDB" id="W8TQ15"/>
<dbReference type="Gene3D" id="3.40.50.150">
    <property type="entry name" value="Vaccinia Virus protein VP39"/>
    <property type="match status" value="1"/>
</dbReference>
<dbReference type="KEGG" id="eac:EAL2_808p06790"/>
<dbReference type="eggNOG" id="COG2226">
    <property type="taxonomic scope" value="Bacteria"/>
</dbReference>
<dbReference type="Pfam" id="PF01209">
    <property type="entry name" value="Ubie_methyltran"/>
    <property type="match status" value="1"/>
</dbReference>
<dbReference type="CDD" id="cd02440">
    <property type="entry name" value="AdoMet_MTases"/>
    <property type="match status" value="1"/>
</dbReference>
<dbReference type="Proteomes" id="UP000019591">
    <property type="component" value="Plasmid EAL2_808p"/>
</dbReference>
<dbReference type="InterPro" id="IPR029063">
    <property type="entry name" value="SAM-dependent_MTases_sf"/>
</dbReference>
<evidence type="ECO:0000313" key="2">
    <source>
        <dbReference type="Proteomes" id="UP000019591"/>
    </source>
</evidence>
<geneLocation type="plasmid" evidence="1 2">
    <name>EAL2_808p</name>
</geneLocation>
<dbReference type="PANTHER" id="PTHR43861">
    <property type="entry name" value="TRANS-ACONITATE 2-METHYLTRANSFERASE-RELATED"/>
    <property type="match status" value="1"/>
</dbReference>
<dbReference type="OrthoDB" id="9784101at2"/>
<keyword evidence="1" id="KW-0614">Plasmid</keyword>
<dbReference type="EMBL" id="CP007453">
    <property type="protein sequence ID" value="AHM58182.1"/>
    <property type="molecule type" value="Genomic_DNA"/>
</dbReference>
<dbReference type="SUPFAM" id="SSF53335">
    <property type="entry name" value="S-adenosyl-L-methionine-dependent methyltransferases"/>
    <property type="match status" value="1"/>
</dbReference>
<proteinExistence type="predicted"/>
<reference evidence="1 2" key="1">
    <citation type="journal article" date="2014" name="Genome Announc.">
        <title>Complete Genome Sequence of Amino Acid-Utilizing Eubacterium acidaminophilum al-2 (DSM 3953).</title>
        <authorList>
            <person name="Poehlein A."/>
            <person name="Andreesen J.R."/>
            <person name="Daniel R."/>
        </authorList>
    </citation>
    <scope>NUCLEOTIDE SEQUENCE [LARGE SCALE GENOMIC DNA]</scope>
    <source>
        <strain evidence="1 2">DSM 3953</strain>
        <plasmid evidence="2">Plasmid EAL2_808p</plasmid>
    </source>
</reference>
<gene>
    <name evidence="1" type="ORF">EAL2_808p06790</name>
</gene>
<keyword evidence="2" id="KW-1185">Reference proteome</keyword>
<name>W8TQ15_PEPAC</name>
<dbReference type="PATRIC" id="fig|1286171.3.peg.2862"/>
<sequence>MAHIFDEKMMKKLDSPERRREMPPLETLEMLGLREGDTAADIGCGIGFFSLSAAQIVGSEGLVYAFDISAAMLEELTRRAEKESISNIKALVSTQYEFPIEEGVVDFCIVSNVFHEVDDRKRLLEAVWGMLRPGGRLAVMEWKKLQMEQGPPLDVRISQEELEGLLAECGFEVSGKGYISERFYWTSAVKG</sequence>
<evidence type="ECO:0008006" key="3">
    <source>
        <dbReference type="Google" id="ProtNLM"/>
    </source>
</evidence>